<reference evidence="2" key="1">
    <citation type="journal article" date="2022" name="Mol. Ecol. Resour.">
        <title>The genomes of chicory, endive, great burdock and yacon provide insights into Asteraceae palaeo-polyploidization history and plant inulin production.</title>
        <authorList>
            <person name="Fan W."/>
            <person name="Wang S."/>
            <person name="Wang H."/>
            <person name="Wang A."/>
            <person name="Jiang F."/>
            <person name="Liu H."/>
            <person name="Zhao H."/>
            <person name="Xu D."/>
            <person name="Zhang Y."/>
        </authorList>
    </citation>
    <scope>NUCLEOTIDE SEQUENCE [LARGE SCALE GENOMIC DNA]</scope>
    <source>
        <strain evidence="2">cv. Punajuju</strain>
    </source>
</reference>
<evidence type="ECO:0000313" key="2">
    <source>
        <dbReference type="Proteomes" id="UP001055811"/>
    </source>
</evidence>
<keyword evidence="2" id="KW-1185">Reference proteome</keyword>
<organism evidence="1 2">
    <name type="scientific">Cichorium intybus</name>
    <name type="common">Chicory</name>
    <dbReference type="NCBI Taxonomy" id="13427"/>
    <lineage>
        <taxon>Eukaryota</taxon>
        <taxon>Viridiplantae</taxon>
        <taxon>Streptophyta</taxon>
        <taxon>Embryophyta</taxon>
        <taxon>Tracheophyta</taxon>
        <taxon>Spermatophyta</taxon>
        <taxon>Magnoliopsida</taxon>
        <taxon>eudicotyledons</taxon>
        <taxon>Gunneridae</taxon>
        <taxon>Pentapetalae</taxon>
        <taxon>asterids</taxon>
        <taxon>campanulids</taxon>
        <taxon>Asterales</taxon>
        <taxon>Asteraceae</taxon>
        <taxon>Cichorioideae</taxon>
        <taxon>Cichorieae</taxon>
        <taxon>Cichoriinae</taxon>
        <taxon>Cichorium</taxon>
    </lineage>
</organism>
<dbReference type="EMBL" id="CM042011">
    <property type="protein sequence ID" value="KAI3763668.1"/>
    <property type="molecule type" value="Genomic_DNA"/>
</dbReference>
<name>A0ACB9EYM6_CICIN</name>
<evidence type="ECO:0000313" key="1">
    <source>
        <dbReference type="EMBL" id="KAI3763668.1"/>
    </source>
</evidence>
<gene>
    <name evidence="1" type="ORF">L2E82_13662</name>
</gene>
<dbReference type="Proteomes" id="UP001055811">
    <property type="component" value="Linkage Group LG03"/>
</dbReference>
<sequence>MSLQLLPLRPFQRHPDAGNPDFTAYEPSETRKLNHEHTAKSDVYLFGVLLHELLTRKSTFKHPHLMLEDMVKWVKLVRDGGGGAVEDRRLIMLVEVALCVG</sequence>
<comment type="caution">
    <text evidence="1">The sequence shown here is derived from an EMBL/GenBank/DDBJ whole genome shotgun (WGS) entry which is preliminary data.</text>
</comment>
<protein>
    <submittedName>
        <fullName evidence="1">Uncharacterized protein</fullName>
    </submittedName>
</protein>
<reference evidence="1 2" key="2">
    <citation type="journal article" date="2022" name="Mol. Ecol. Resour.">
        <title>The genomes of chicory, endive, great burdock and yacon provide insights into Asteraceae paleo-polyploidization history and plant inulin production.</title>
        <authorList>
            <person name="Fan W."/>
            <person name="Wang S."/>
            <person name="Wang H."/>
            <person name="Wang A."/>
            <person name="Jiang F."/>
            <person name="Liu H."/>
            <person name="Zhao H."/>
            <person name="Xu D."/>
            <person name="Zhang Y."/>
        </authorList>
    </citation>
    <scope>NUCLEOTIDE SEQUENCE [LARGE SCALE GENOMIC DNA]</scope>
    <source>
        <strain evidence="2">cv. Punajuju</strain>
        <tissue evidence="1">Leaves</tissue>
    </source>
</reference>
<accession>A0ACB9EYM6</accession>
<proteinExistence type="predicted"/>